<proteinExistence type="predicted"/>
<keyword evidence="1" id="KW-0732">Signal</keyword>
<dbReference type="RefSeq" id="WP_285727025.1">
    <property type="nucleotide sequence ID" value="NZ_BSDD01000005.1"/>
</dbReference>
<keyword evidence="3" id="KW-1185">Reference proteome</keyword>
<accession>A0ABQ5Q8G5</accession>
<feature type="signal peptide" evidence="1">
    <location>
        <begin position="1"/>
        <end position="22"/>
    </location>
</feature>
<comment type="caution">
    <text evidence="2">The sequence shown here is derived from an EMBL/GenBank/DDBJ whole genome shotgun (WGS) entry which is preliminary data.</text>
</comment>
<feature type="chain" id="PRO_5047165787" description="Outer membrane lipoprotein-sorting protein" evidence="1">
    <location>
        <begin position="23"/>
        <end position="255"/>
    </location>
</feature>
<organism evidence="2 3">
    <name type="scientific">Geothrix rubra</name>
    <dbReference type="NCBI Taxonomy" id="2927977"/>
    <lineage>
        <taxon>Bacteria</taxon>
        <taxon>Pseudomonadati</taxon>
        <taxon>Acidobacteriota</taxon>
        <taxon>Holophagae</taxon>
        <taxon>Holophagales</taxon>
        <taxon>Holophagaceae</taxon>
        <taxon>Geothrix</taxon>
    </lineage>
</organism>
<name>A0ABQ5Q8G5_9BACT</name>
<gene>
    <name evidence="2" type="ORF">GETHPA_26420</name>
</gene>
<sequence>MAPTRSIRIVLGLAAILAPAAAQSPAPGPVEALAALPAKMPLRATVDLASWSQHTLKNQTVTGQAEVAVEAEEDPAGLRIAWPDHLFRDLDAEAQAHDRDHGRPTPAREAVKELDPGRVRHLLDQAGTLRGLVREATLLEEKPDTLDGHAVRLQVYRFTPRLSWSEEYHLQHREARLRLWLDAAGLPVATESTVTYDGKTSRMFGRYLGSSTVQTRYQLVGDRILVASRETRTFHSVDDGAEEERSRQVFRITVH</sequence>
<reference evidence="2 3" key="1">
    <citation type="journal article" date="2023" name="Antonie Van Leeuwenhoek">
        <title>Mesoterricola silvestris gen. nov., sp. nov., Mesoterricola sediminis sp. nov., Geothrix oryzae sp. nov., Geothrix edaphica sp. nov., Geothrix rubra sp. nov., and Geothrix limicola sp. nov., six novel members of Acidobacteriota isolated from soils.</title>
        <authorList>
            <person name="Itoh H."/>
            <person name="Sugisawa Y."/>
            <person name="Mise K."/>
            <person name="Xu Z."/>
            <person name="Kuniyasu M."/>
            <person name="Ushijima N."/>
            <person name="Kawano K."/>
            <person name="Kobayashi E."/>
            <person name="Shiratori Y."/>
            <person name="Masuda Y."/>
            <person name="Senoo K."/>
        </authorList>
    </citation>
    <scope>NUCLEOTIDE SEQUENCE [LARGE SCALE GENOMIC DNA]</scope>
    <source>
        <strain evidence="2 3">Red803</strain>
    </source>
</reference>
<dbReference type="Proteomes" id="UP001165089">
    <property type="component" value="Unassembled WGS sequence"/>
</dbReference>
<evidence type="ECO:0000313" key="3">
    <source>
        <dbReference type="Proteomes" id="UP001165089"/>
    </source>
</evidence>
<evidence type="ECO:0000256" key="1">
    <source>
        <dbReference type="SAM" id="SignalP"/>
    </source>
</evidence>
<evidence type="ECO:0008006" key="4">
    <source>
        <dbReference type="Google" id="ProtNLM"/>
    </source>
</evidence>
<dbReference type="EMBL" id="BSDD01000005">
    <property type="protein sequence ID" value="GLH71109.1"/>
    <property type="molecule type" value="Genomic_DNA"/>
</dbReference>
<evidence type="ECO:0000313" key="2">
    <source>
        <dbReference type="EMBL" id="GLH71109.1"/>
    </source>
</evidence>
<protein>
    <recommendedName>
        <fullName evidence="4">Outer membrane lipoprotein-sorting protein</fullName>
    </recommendedName>
</protein>